<name>A0A1I8BZA4_MELHA</name>
<dbReference type="OMA" id="GINHEYM"/>
<keyword evidence="6" id="KW-0547">Nucleotide-binding</keyword>
<evidence type="ECO:0000256" key="16">
    <source>
        <dbReference type="SAM" id="Phobius"/>
    </source>
</evidence>
<feature type="domain" description="Acyl-CoA oxidase C-terminal" evidence="17">
    <location>
        <begin position="561"/>
        <end position="736"/>
    </location>
</feature>
<feature type="transmembrane region" description="Helical" evidence="16">
    <location>
        <begin position="291"/>
        <end position="310"/>
    </location>
</feature>
<keyword evidence="9" id="KW-0067">ATP-binding</keyword>
<dbReference type="Pfam" id="PF22924">
    <property type="entry name" value="ACOX_C_alpha1"/>
    <property type="match status" value="1"/>
</dbReference>
<protein>
    <recommendedName>
        <fullName evidence="13">Acyl-coenzyme A oxidase</fullName>
    </recommendedName>
</protein>
<evidence type="ECO:0000313" key="21">
    <source>
        <dbReference type="WBParaSite" id="MhA1_Contig79.frz3.gene17"/>
    </source>
</evidence>
<keyword evidence="5 13" id="KW-0285">Flavoprotein</keyword>
<feature type="active site" description="Proton acceptor" evidence="14">
    <location>
        <position position="428"/>
    </location>
</feature>
<evidence type="ECO:0000259" key="18">
    <source>
        <dbReference type="Pfam" id="PF14749"/>
    </source>
</evidence>
<dbReference type="SUPFAM" id="SSF56645">
    <property type="entry name" value="Acyl-CoA dehydrogenase NM domain-like"/>
    <property type="match status" value="1"/>
</dbReference>
<dbReference type="InterPro" id="IPR012258">
    <property type="entry name" value="Acyl-CoA_oxidase"/>
</dbReference>
<evidence type="ECO:0000256" key="4">
    <source>
        <dbReference type="ARBA" id="ARBA00006288"/>
    </source>
</evidence>
<evidence type="ECO:0000256" key="5">
    <source>
        <dbReference type="ARBA" id="ARBA00022630"/>
    </source>
</evidence>
<evidence type="ECO:0000256" key="9">
    <source>
        <dbReference type="ARBA" id="ARBA00022840"/>
    </source>
</evidence>
<sequence>MIIEHDVNPDLTEERKKATFDPFKLGNFFWQGQLQRRKEILAYVEAQGAELSPRMPEVFMNRMEQMEDVARLSVAMASHAEKVIDVFKPEEQFYFNSLICGFNGSPFHLHLIMAVPAMINSCDDDQATEWLPKLLNREVIATYAQTEMGHGTNLRALETTATYDPSTEQFILNTPTITATKWWPGALGKSVNYAVVIAQLWTNGKCYGPHPFWVQLRDLDTHKSLPGITLGDIGPKLGTPSNDNGFLRFENYRIPRRYMLMKHAKVLPTGEYLPPLHAKVGYTSMMYVRSMMIYGHAIYLAQAVTIAIRYSCIRRQGEIKPGAGEVKVLDYTTQQYRLLPVLAHVFAIAFTGLYINQLYYTVIGDINAGDVSLLADLHSLGSGLKALTSWQITRGVEQCRLACGGHGYSDASGLPSLYTMVAGSLTYEGENIVMLLQTARSLMKMSAEVSYITDNLEKIEENEQKMKNPISGYIFRKPSISSRINENSKWSFTSGSLTEFVKDESIQVWYHSTYLVELRRIVPKLTFYEIFTISYDFESDWVGDSDCVVAPTKIFFFQVLDYLEAFEHNSRRLILSALDYIQQQKKLGRSAEEAWNEAGVLLCHASKAHTQTFMVRIFIETIPKIEDIAVRNVMEDILWLYISYELVHSAVGLLEEGFLSSIQMGIIRKKMFASLAKIRPNSVALVDSFDFTDRELRSVLGRKDGKVYENLLEWASNSPLNEHDVLPFHEKYLGSAMREARKKREEMSKL</sequence>
<dbReference type="AlphaFoldDB" id="A0A1I8BZA4"/>
<evidence type="ECO:0000256" key="13">
    <source>
        <dbReference type="PIRNR" id="PIRNR000168"/>
    </source>
</evidence>
<keyword evidence="16" id="KW-1133">Transmembrane helix</keyword>
<dbReference type="FunFam" id="2.40.110.10:FF:000003">
    <property type="entry name" value="Acyl-coenzyme A oxidase"/>
    <property type="match status" value="1"/>
</dbReference>
<evidence type="ECO:0000256" key="15">
    <source>
        <dbReference type="PIRSR" id="PIRSR000168-2"/>
    </source>
</evidence>
<dbReference type="Gene3D" id="1.10.540.10">
    <property type="entry name" value="Acyl-CoA dehydrogenase/oxidase, N-terminal domain"/>
    <property type="match status" value="1"/>
</dbReference>
<dbReference type="GO" id="GO:0005504">
    <property type="term" value="F:fatty acid binding"/>
    <property type="evidence" value="ECO:0007669"/>
    <property type="project" value="TreeGrafter"/>
</dbReference>
<keyword evidence="16" id="KW-0472">Membrane</keyword>
<comment type="cofactor">
    <cofactor evidence="1">
        <name>FAD</name>
        <dbReference type="ChEBI" id="CHEBI:57692"/>
    </cofactor>
</comment>
<evidence type="ECO:0000256" key="3">
    <source>
        <dbReference type="ARBA" id="ARBA00004846"/>
    </source>
</evidence>
<keyword evidence="7 13" id="KW-0274">FAD</keyword>
<dbReference type="GO" id="GO:0071949">
    <property type="term" value="F:FAD binding"/>
    <property type="evidence" value="ECO:0007669"/>
    <property type="project" value="InterPro"/>
</dbReference>
<keyword evidence="11" id="KW-0443">Lipid metabolism</keyword>
<organism evidence="20 21">
    <name type="scientific">Meloidogyne hapla</name>
    <name type="common">Root-knot nematode worm</name>
    <dbReference type="NCBI Taxonomy" id="6305"/>
    <lineage>
        <taxon>Eukaryota</taxon>
        <taxon>Metazoa</taxon>
        <taxon>Ecdysozoa</taxon>
        <taxon>Nematoda</taxon>
        <taxon>Chromadorea</taxon>
        <taxon>Rhabditida</taxon>
        <taxon>Tylenchina</taxon>
        <taxon>Tylenchomorpha</taxon>
        <taxon>Tylenchoidea</taxon>
        <taxon>Meloidogynidae</taxon>
        <taxon>Meloidogyninae</taxon>
        <taxon>Meloidogyne</taxon>
    </lineage>
</organism>
<dbReference type="GO" id="GO:0033540">
    <property type="term" value="P:fatty acid beta-oxidation using acyl-CoA oxidase"/>
    <property type="evidence" value="ECO:0007669"/>
    <property type="project" value="TreeGrafter"/>
</dbReference>
<evidence type="ECO:0000256" key="11">
    <source>
        <dbReference type="ARBA" id="ARBA00023098"/>
    </source>
</evidence>
<dbReference type="Gene3D" id="2.40.110.10">
    <property type="entry name" value="Butyryl-CoA Dehydrogenase, subunit A, domain 2"/>
    <property type="match status" value="1"/>
</dbReference>
<dbReference type="Pfam" id="PF01756">
    <property type="entry name" value="ACOX"/>
    <property type="match status" value="1"/>
</dbReference>
<evidence type="ECO:0000256" key="1">
    <source>
        <dbReference type="ARBA" id="ARBA00001974"/>
    </source>
</evidence>
<evidence type="ECO:0000256" key="2">
    <source>
        <dbReference type="ARBA" id="ARBA00004275"/>
    </source>
</evidence>
<dbReference type="PIRSF" id="PIRSF000168">
    <property type="entry name" value="Acyl-CoA_oxidase"/>
    <property type="match status" value="1"/>
</dbReference>
<comment type="subcellular location">
    <subcellularLocation>
        <location evidence="2">Peroxisome</location>
    </subcellularLocation>
</comment>
<dbReference type="InterPro" id="IPR046373">
    <property type="entry name" value="Acyl-CoA_Oxase/DH_mid-dom_sf"/>
</dbReference>
<keyword evidence="20" id="KW-1185">Reference proteome</keyword>
<evidence type="ECO:0000256" key="14">
    <source>
        <dbReference type="PIRSR" id="PIRSR000168-1"/>
    </source>
</evidence>
<dbReference type="InterPro" id="IPR037069">
    <property type="entry name" value="AcylCoA_DH/ox_N_sf"/>
</dbReference>
<accession>A0A1I8BZA4</accession>
<dbReference type="PANTHER" id="PTHR10909">
    <property type="entry name" value="ELECTRON TRANSPORT OXIDOREDUCTASE"/>
    <property type="match status" value="1"/>
</dbReference>
<keyword evidence="16" id="KW-0812">Transmembrane</keyword>
<dbReference type="Pfam" id="PF14749">
    <property type="entry name" value="Acyl-CoA_ox_N"/>
    <property type="match status" value="1"/>
</dbReference>
<dbReference type="GO" id="GO:0003997">
    <property type="term" value="F:acyl-CoA oxidase activity"/>
    <property type="evidence" value="ECO:0007669"/>
    <property type="project" value="InterPro"/>
</dbReference>
<dbReference type="GO" id="GO:0055088">
    <property type="term" value="P:lipid homeostasis"/>
    <property type="evidence" value="ECO:0007669"/>
    <property type="project" value="TreeGrafter"/>
</dbReference>
<evidence type="ECO:0000259" key="17">
    <source>
        <dbReference type="Pfam" id="PF01756"/>
    </source>
</evidence>
<dbReference type="FunFam" id="1.20.140.10:FF:000005">
    <property type="entry name" value="Acyl-coenzyme A oxidase"/>
    <property type="match status" value="1"/>
</dbReference>
<feature type="domain" description="Acyl-CoA oxidase C-alpha1" evidence="19">
    <location>
        <begin position="282"/>
        <end position="443"/>
    </location>
</feature>
<dbReference type="GO" id="GO:0005777">
    <property type="term" value="C:peroxisome"/>
    <property type="evidence" value="ECO:0007669"/>
    <property type="project" value="UniProtKB-SubCell"/>
</dbReference>
<dbReference type="FunFam" id="1.20.140.10:FF:000013">
    <property type="entry name" value="Acyl-coenzyme A oxidase"/>
    <property type="match status" value="1"/>
</dbReference>
<proteinExistence type="inferred from homology"/>
<dbReference type="SUPFAM" id="SSF47203">
    <property type="entry name" value="Acyl-CoA dehydrogenase C-terminal domain-like"/>
    <property type="match status" value="2"/>
</dbReference>
<dbReference type="InterPro" id="IPR055060">
    <property type="entry name" value="ACOX_C_alpha1"/>
</dbReference>
<evidence type="ECO:0000256" key="6">
    <source>
        <dbReference type="ARBA" id="ARBA00022741"/>
    </source>
</evidence>
<dbReference type="WBParaSite" id="MhA1_Contig79.frz3.gene17">
    <property type="protein sequence ID" value="MhA1_Contig79.frz3.gene17"/>
    <property type="gene ID" value="MhA1_Contig79.frz3.gene17"/>
</dbReference>
<comment type="pathway">
    <text evidence="3">Lipid metabolism; peroxisomal fatty acid beta-oxidation.</text>
</comment>
<dbReference type="Proteomes" id="UP000095281">
    <property type="component" value="Unplaced"/>
</dbReference>
<dbReference type="InterPro" id="IPR036250">
    <property type="entry name" value="AcylCo_DH-like_C"/>
</dbReference>
<evidence type="ECO:0000256" key="10">
    <source>
        <dbReference type="ARBA" id="ARBA00023002"/>
    </source>
</evidence>
<comment type="similarity">
    <text evidence="4 13">Belongs to the acyl-CoA oxidase family.</text>
</comment>
<evidence type="ECO:0000256" key="12">
    <source>
        <dbReference type="ARBA" id="ARBA00023140"/>
    </source>
</evidence>
<evidence type="ECO:0000256" key="8">
    <source>
        <dbReference type="ARBA" id="ARBA00022832"/>
    </source>
</evidence>
<dbReference type="Gene3D" id="1.20.140.10">
    <property type="entry name" value="Butyryl-CoA Dehydrogenase, subunit A, domain 3"/>
    <property type="match status" value="2"/>
</dbReference>
<dbReference type="InterPro" id="IPR029320">
    <property type="entry name" value="Acyl-CoA_ox_N"/>
</dbReference>
<feature type="transmembrane region" description="Helical" evidence="16">
    <location>
        <begin position="336"/>
        <end position="355"/>
    </location>
</feature>
<dbReference type="PANTHER" id="PTHR10909:SF250">
    <property type="entry name" value="PEROXISOMAL ACYL-COENZYME A OXIDASE 1"/>
    <property type="match status" value="1"/>
</dbReference>
<feature type="binding site" evidence="15">
    <location>
        <position position="185"/>
    </location>
    <ligand>
        <name>FAD</name>
        <dbReference type="ChEBI" id="CHEBI:57692"/>
    </ligand>
</feature>
<feature type="binding site" evidence="15">
    <location>
        <position position="146"/>
    </location>
    <ligand>
        <name>FAD</name>
        <dbReference type="ChEBI" id="CHEBI:57692"/>
    </ligand>
</feature>
<reference evidence="21" key="1">
    <citation type="submission" date="2016-11" db="UniProtKB">
        <authorList>
            <consortium name="WormBaseParasite"/>
        </authorList>
    </citation>
    <scope>IDENTIFICATION</scope>
</reference>
<evidence type="ECO:0000259" key="19">
    <source>
        <dbReference type="Pfam" id="PF22924"/>
    </source>
</evidence>
<keyword evidence="8" id="KW-0276">Fatty acid metabolism</keyword>
<dbReference type="InterPro" id="IPR002655">
    <property type="entry name" value="Acyl-CoA_oxidase_C"/>
</dbReference>
<keyword evidence="10" id="KW-0560">Oxidoreductase</keyword>
<dbReference type="InterPro" id="IPR009100">
    <property type="entry name" value="AcylCoA_DH/oxidase_NM_dom_sf"/>
</dbReference>
<feature type="domain" description="Acyl-coenzyme A oxidase N-terminal" evidence="18">
    <location>
        <begin position="25"/>
        <end position="140"/>
    </location>
</feature>
<evidence type="ECO:0000256" key="7">
    <source>
        <dbReference type="ARBA" id="ARBA00022827"/>
    </source>
</evidence>
<keyword evidence="12" id="KW-0576">Peroxisome</keyword>
<dbReference type="GO" id="GO:0005524">
    <property type="term" value="F:ATP binding"/>
    <property type="evidence" value="ECO:0007669"/>
    <property type="project" value="UniProtKB-KW"/>
</dbReference>
<evidence type="ECO:0000313" key="20">
    <source>
        <dbReference type="Proteomes" id="UP000095281"/>
    </source>
</evidence>